<sequence>MVLPADAPFDVPDQLTDRAGVLGSELTSLRAGLEEVRVSDGVQIFVVFVDTFDGLSGEAWAEQTFSMSGMGGDDVLVAVAVQERRYGTWTTAESGISPGEDSQVRARDIEPALADNDWSGAVRAAGEGYGRAVSGRSESGSTAGDSDGSDFPWGLLLLPVGGVVAYGLVRRASSRRGAGQGGTGGSPAGEAAAPVPTDELRRRAAAALVDVDDAIRSSTEELSYAQAQFGVQATQVFASALDEARHNAGEAFRLQRELDDAESMGPVDEGHRRGSLERIIALASAADASLDAQEAEFARLRALEARVPEFLTELKVRAGEVRRRLPVAEQELAGLATQYRAEALRTVTGNVEQAKQLLTSAEAFIRTGTDHVSAGDRPAAVAAGRASEEAVGQADTLLTSVSQARTELAGAVERIDASLTSISSDVADAERLGADDQLTRTAVEAARAAIDQGVAARDTGDPLAAIRTLTRAEQDLDNALARYREVETRNQRTSQLLERRLHEVGTRLTSIDEYIASRRGAVRSEARTGIATAISLHRQAGQLLADPPEATRLLDQAEAEGERALAQAQDDLDSWGGQRGTVAGPRGLDPTSLILGGILSGGFGNRGGGWGGSGGGFGGGGFGGGGFGGGGRF</sequence>
<keyword evidence="1" id="KW-0175">Coiled coil</keyword>
<evidence type="ECO:0000259" key="3">
    <source>
        <dbReference type="Pfam" id="PF04536"/>
    </source>
</evidence>
<feature type="coiled-coil region" evidence="1">
    <location>
        <begin position="469"/>
        <end position="496"/>
    </location>
</feature>
<dbReference type="Proteomes" id="UP000030013">
    <property type="component" value="Unassembled WGS sequence"/>
</dbReference>
<dbReference type="eggNOG" id="COG1512">
    <property type="taxonomic scope" value="Bacteria"/>
</dbReference>
<protein>
    <recommendedName>
        <fullName evidence="3">TPM domain-containing protein</fullName>
    </recommendedName>
</protein>
<comment type="caution">
    <text evidence="4">The sequence shown here is derived from an EMBL/GenBank/DDBJ whole genome shotgun (WGS) entry which is preliminary data.</text>
</comment>
<dbReference type="Pfam" id="PF04536">
    <property type="entry name" value="TPM_phosphatase"/>
    <property type="match status" value="1"/>
</dbReference>
<dbReference type="AlphaFoldDB" id="A0A0A0JY05"/>
<organism evidence="4 5">
    <name type="scientific">Knoellia aerolata DSM 18566</name>
    <dbReference type="NCBI Taxonomy" id="1385519"/>
    <lineage>
        <taxon>Bacteria</taxon>
        <taxon>Bacillati</taxon>
        <taxon>Actinomycetota</taxon>
        <taxon>Actinomycetes</taxon>
        <taxon>Micrococcales</taxon>
        <taxon>Intrasporangiaceae</taxon>
        <taxon>Knoellia</taxon>
    </lineage>
</organism>
<feature type="domain" description="TPM" evidence="3">
    <location>
        <begin position="16"/>
        <end position="128"/>
    </location>
</feature>
<accession>A0A0A0JY05</accession>
<name>A0A0A0JY05_9MICO</name>
<dbReference type="STRING" id="1385519.N801_08430"/>
<evidence type="ECO:0000256" key="1">
    <source>
        <dbReference type="SAM" id="Coils"/>
    </source>
</evidence>
<evidence type="ECO:0000313" key="4">
    <source>
        <dbReference type="EMBL" id="KGN40446.1"/>
    </source>
</evidence>
<gene>
    <name evidence="4" type="ORF">N801_08430</name>
</gene>
<feature type="compositionally biased region" description="Gly residues" evidence="2">
    <location>
        <begin position="178"/>
        <end position="187"/>
    </location>
</feature>
<feature type="region of interest" description="Disordered" evidence="2">
    <location>
        <begin position="175"/>
        <end position="195"/>
    </location>
</feature>
<dbReference type="InterPro" id="IPR007621">
    <property type="entry name" value="TPM_dom"/>
</dbReference>
<reference evidence="4 5" key="1">
    <citation type="submission" date="2013-08" db="EMBL/GenBank/DDBJ databases">
        <title>The genome sequence of Knoellia aerolata.</title>
        <authorList>
            <person name="Zhu W."/>
            <person name="Wang G."/>
        </authorList>
    </citation>
    <scope>NUCLEOTIDE SEQUENCE [LARGE SCALE GENOMIC DNA]</scope>
    <source>
        <strain evidence="4 5">DSM 18566</strain>
    </source>
</reference>
<keyword evidence="5" id="KW-1185">Reference proteome</keyword>
<evidence type="ECO:0000256" key="2">
    <source>
        <dbReference type="SAM" id="MobiDB-lite"/>
    </source>
</evidence>
<evidence type="ECO:0000313" key="5">
    <source>
        <dbReference type="Proteomes" id="UP000030013"/>
    </source>
</evidence>
<proteinExistence type="predicted"/>
<dbReference type="Gene3D" id="3.10.310.50">
    <property type="match status" value="1"/>
</dbReference>
<dbReference type="EMBL" id="AVPL01000041">
    <property type="protein sequence ID" value="KGN40446.1"/>
    <property type="molecule type" value="Genomic_DNA"/>
</dbReference>